<name>A0A1G2C9J9_9BACT</name>
<organism evidence="1 2">
    <name type="scientific">Candidatus Liptonbacteria bacterium RIFCSPHIGHO2_01_FULL_57_28</name>
    <dbReference type="NCBI Taxonomy" id="1798647"/>
    <lineage>
        <taxon>Bacteria</taxon>
        <taxon>Candidatus Liptoniibacteriota</taxon>
    </lineage>
</organism>
<dbReference type="STRING" id="1798647.A2855_00985"/>
<reference evidence="1 2" key="1">
    <citation type="journal article" date="2016" name="Nat. Commun.">
        <title>Thousands of microbial genomes shed light on interconnected biogeochemical processes in an aquifer system.</title>
        <authorList>
            <person name="Anantharaman K."/>
            <person name="Brown C.T."/>
            <person name="Hug L.A."/>
            <person name="Sharon I."/>
            <person name="Castelle C.J."/>
            <person name="Probst A.J."/>
            <person name="Thomas B.C."/>
            <person name="Singh A."/>
            <person name="Wilkins M.J."/>
            <person name="Karaoz U."/>
            <person name="Brodie E.L."/>
            <person name="Williams K.H."/>
            <person name="Hubbard S.S."/>
            <person name="Banfield J.F."/>
        </authorList>
    </citation>
    <scope>NUCLEOTIDE SEQUENCE [LARGE SCALE GENOMIC DNA]</scope>
</reference>
<sequence length="257" mass="27389">MVGVLAIALLLQLGIYAYDNIIIVSGTPFPSVPRNDQPAHLTAFLVARPNFIVDSASLGKVEIWAVPASVTEISEDDYVLLGNAALQPGTDPLIQIWTLPIPPEPIAATEIFAKGYDLKGEFVGQMSLPYLGAVQIANAVWAGVTSTEPVEPDIQRHFSFALQVGEKATVGGLTVRLLDIKSDSRCPREAVCIWAGEVVASVQLSSGNLNETVSLHSMSAPSTFGKHQIGITGVSPARLGAAPKKSDYHITFSVERM</sequence>
<gene>
    <name evidence="1" type="ORF">A2855_00985</name>
</gene>
<evidence type="ECO:0000313" key="2">
    <source>
        <dbReference type="Proteomes" id="UP000179059"/>
    </source>
</evidence>
<dbReference type="EMBL" id="MHKX01000017">
    <property type="protein sequence ID" value="OGY98064.1"/>
    <property type="molecule type" value="Genomic_DNA"/>
</dbReference>
<comment type="caution">
    <text evidence="1">The sequence shown here is derived from an EMBL/GenBank/DDBJ whole genome shotgun (WGS) entry which is preliminary data.</text>
</comment>
<protein>
    <submittedName>
        <fullName evidence="1">Uncharacterized protein</fullName>
    </submittedName>
</protein>
<dbReference type="AlphaFoldDB" id="A0A1G2C9J9"/>
<accession>A0A1G2C9J9</accession>
<proteinExistence type="predicted"/>
<evidence type="ECO:0000313" key="1">
    <source>
        <dbReference type="EMBL" id="OGY98064.1"/>
    </source>
</evidence>
<dbReference type="Proteomes" id="UP000179059">
    <property type="component" value="Unassembled WGS sequence"/>
</dbReference>